<evidence type="ECO:0000256" key="2">
    <source>
        <dbReference type="ARBA" id="ARBA00022980"/>
    </source>
</evidence>
<evidence type="ECO:0000313" key="8">
    <source>
        <dbReference type="Proteomes" id="UP000177177"/>
    </source>
</evidence>
<dbReference type="HAMAP" id="MF_00382">
    <property type="entry name" value="Ribosomal_bL20"/>
    <property type="match status" value="1"/>
</dbReference>
<dbReference type="Pfam" id="PF00453">
    <property type="entry name" value="Ribosomal_L20"/>
    <property type="match status" value="1"/>
</dbReference>
<evidence type="ECO:0000256" key="4">
    <source>
        <dbReference type="ARBA" id="ARBA00035172"/>
    </source>
</evidence>
<dbReference type="CDD" id="cd07026">
    <property type="entry name" value="Ribosomal_L20"/>
    <property type="match status" value="1"/>
</dbReference>
<keyword evidence="2 5" id="KW-0689">Ribosomal protein</keyword>
<evidence type="ECO:0000313" key="7">
    <source>
        <dbReference type="EMBL" id="OHA03090.1"/>
    </source>
</evidence>
<sequence length="114" mass="13246">MTRVKRGVIAHKRREKILKYAKGFKWGRKSKERAAREALMHAWTHAYVGRRHKKQDFRALWAVRINAAARMHGLSYNMLISGLKKKAVALDRKILSEVAQKHPAIFKKIAEMAK</sequence>
<comment type="similarity">
    <text evidence="1 5 6">Belongs to the bacterial ribosomal protein bL20 family.</text>
</comment>
<dbReference type="NCBIfam" id="TIGR01032">
    <property type="entry name" value="rplT_bact"/>
    <property type="match status" value="1"/>
</dbReference>
<keyword evidence="3 5" id="KW-0687">Ribonucleoprotein</keyword>
<dbReference type="GO" id="GO:0005840">
    <property type="term" value="C:ribosome"/>
    <property type="evidence" value="ECO:0007669"/>
    <property type="project" value="UniProtKB-KW"/>
</dbReference>
<keyword evidence="5 6" id="KW-0699">rRNA-binding</keyword>
<dbReference type="FunFam" id="1.10.1900.20:FF:000001">
    <property type="entry name" value="50S ribosomal protein L20"/>
    <property type="match status" value="1"/>
</dbReference>
<dbReference type="AlphaFoldDB" id="A0A1G2KUG1"/>
<dbReference type="InterPro" id="IPR005813">
    <property type="entry name" value="Ribosomal_bL20"/>
</dbReference>
<accession>A0A1G2KUG1</accession>
<dbReference type="EMBL" id="MHQN01000024">
    <property type="protein sequence ID" value="OHA03090.1"/>
    <property type="molecule type" value="Genomic_DNA"/>
</dbReference>
<protein>
    <recommendedName>
        <fullName evidence="4 5">Large ribosomal subunit protein bL20</fullName>
    </recommendedName>
</protein>
<dbReference type="PANTHER" id="PTHR10986">
    <property type="entry name" value="39S RIBOSOMAL PROTEIN L20"/>
    <property type="match status" value="1"/>
</dbReference>
<dbReference type="GO" id="GO:0019843">
    <property type="term" value="F:rRNA binding"/>
    <property type="evidence" value="ECO:0007669"/>
    <property type="project" value="UniProtKB-UniRule"/>
</dbReference>
<evidence type="ECO:0000256" key="3">
    <source>
        <dbReference type="ARBA" id="ARBA00023274"/>
    </source>
</evidence>
<organism evidence="7 8">
    <name type="scientific">Candidatus Sungbacteria bacterium RIFCSPHIGHO2_02_FULL_53_17</name>
    <dbReference type="NCBI Taxonomy" id="1802275"/>
    <lineage>
        <taxon>Bacteria</taxon>
        <taxon>Candidatus Sungiibacteriota</taxon>
    </lineage>
</organism>
<evidence type="ECO:0000256" key="6">
    <source>
        <dbReference type="RuleBase" id="RU000560"/>
    </source>
</evidence>
<dbReference type="SUPFAM" id="SSF74731">
    <property type="entry name" value="Ribosomal protein L20"/>
    <property type="match status" value="1"/>
</dbReference>
<proteinExistence type="inferred from homology"/>
<comment type="function">
    <text evidence="5 6">Binds directly to 23S ribosomal RNA and is necessary for the in vitro assembly process of the 50S ribosomal subunit. It is not involved in the protein synthesizing functions of that subunit.</text>
</comment>
<dbReference type="GO" id="GO:0003735">
    <property type="term" value="F:structural constituent of ribosome"/>
    <property type="evidence" value="ECO:0007669"/>
    <property type="project" value="InterPro"/>
</dbReference>
<name>A0A1G2KUG1_9BACT</name>
<evidence type="ECO:0000256" key="5">
    <source>
        <dbReference type="HAMAP-Rule" id="MF_00382"/>
    </source>
</evidence>
<dbReference type="GO" id="GO:0006412">
    <property type="term" value="P:translation"/>
    <property type="evidence" value="ECO:0007669"/>
    <property type="project" value="InterPro"/>
</dbReference>
<dbReference type="InterPro" id="IPR035566">
    <property type="entry name" value="Ribosomal_protein_bL20_C"/>
</dbReference>
<dbReference type="GO" id="GO:0000027">
    <property type="term" value="P:ribosomal large subunit assembly"/>
    <property type="evidence" value="ECO:0007669"/>
    <property type="project" value="UniProtKB-UniRule"/>
</dbReference>
<dbReference type="Gene3D" id="6.10.160.10">
    <property type="match status" value="1"/>
</dbReference>
<reference evidence="7 8" key="1">
    <citation type="journal article" date="2016" name="Nat. Commun.">
        <title>Thousands of microbial genomes shed light on interconnected biogeochemical processes in an aquifer system.</title>
        <authorList>
            <person name="Anantharaman K."/>
            <person name="Brown C.T."/>
            <person name="Hug L.A."/>
            <person name="Sharon I."/>
            <person name="Castelle C.J."/>
            <person name="Probst A.J."/>
            <person name="Thomas B.C."/>
            <person name="Singh A."/>
            <person name="Wilkins M.J."/>
            <person name="Karaoz U."/>
            <person name="Brodie E.L."/>
            <person name="Williams K.H."/>
            <person name="Hubbard S.S."/>
            <person name="Banfield J.F."/>
        </authorList>
    </citation>
    <scope>NUCLEOTIDE SEQUENCE [LARGE SCALE GENOMIC DNA]</scope>
</reference>
<dbReference type="GO" id="GO:1990904">
    <property type="term" value="C:ribonucleoprotein complex"/>
    <property type="evidence" value="ECO:0007669"/>
    <property type="project" value="UniProtKB-KW"/>
</dbReference>
<gene>
    <name evidence="5" type="primary">rplT</name>
    <name evidence="7" type="ORF">A3C92_02000</name>
</gene>
<dbReference type="PRINTS" id="PR00062">
    <property type="entry name" value="RIBOSOMALL20"/>
</dbReference>
<dbReference type="Gene3D" id="1.10.1900.20">
    <property type="entry name" value="Ribosomal protein L20"/>
    <property type="match status" value="1"/>
</dbReference>
<dbReference type="Proteomes" id="UP000177177">
    <property type="component" value="Unassembled WGS sequence"/>
</dbReference>
<evidence type="ECO:0000256" key="1">
    <source>
        <dbReference type="ARBA" id="ARBA00007698"/>
    </source>
</evidence>
<comment type="caution">
    <text evidence="7">The sequence shown here is derived from an EMBL/GenBank/DDBJ whole genome shotgun (WGS) entry which is preliminary data.</text>
</comment>
<keyword evidence="5 6" id="KW-0694">RNA-binding</keyword>